<dbReference type="RefSeq" id="WP_181072306.1">
    <property type="nucleotide sequence ID" value="NZ_JAAMRF010000010.1"/>
</dbReference>
<sequence length="102" mass="11549">MTVITRLFLLSLTFWAPVALASSTYRCGSQLVSTDATISEVLNKCGPPASNSLIGFKEVVDDYGFRNEVQVEEWIYGPNHGMLHYLRFEGNRLRHIDSRRGQ</sequence>
<dbReference type="Pfam" id="PF11006">
    <property type="entry name" value="DUF2845"/>
    <property type="match status" value="1"/>
</dbReference>
<gene>
    <name evidence="2" type="ORF">G7026_18110</name>
</gene>
<accession>A0ABR5Z4X1</accession>
<dbReference type="Proteomes" id="UP000786387">
    <property type="component" value="Unassembled WGS sequence"/>
</dbReference>
<keyword evidence="3" id="KW-1185">Reference proteome</keyword>
<name>A0ABR5Z4X1_9GAMM</name>
<reference evidence="2 3" key="1">
    <citation type="submission" date="2020-02" db="EMBL/GenBank/DDBJ databases">
        <title>Synteny-based analysis reveals conserved mechanism for high triclosan tolerance in Pseudomonas, as well as instances of horizontal transfer.</title>
        <authorList>
            <person name="Mcfarland A.G."/>
            <person name="Bertucci H.K."/>
            <person name="Litmann E."/>
            <person name="Shen J."/>
            <person name="Huttenhower C."/>
            <person name="Hartmann E.M."/>
        </authorList>
    </citation>
    <scope>NUCLEOTIDE SEQUENCE [LARGE SCALE GENOMIC DNA]</scope>
    <source>
        <strain evidence="2 3">115A1</strain>
    </source>
</reference>
<comment type="caution">
    <text evidence="2">The sequence shown here is derived from an EMBL/GenBank/DDBJ whole genome shotgun (WGS) entry which is preliminary data.</text>
</comment>
<feature type="chain" id="PRO_5045832176" evidence="1">
    <location>
        <begin position="22"/>
        <end position="102"/>
    </location>
</feature>
<keyword evidence="1" id="KW-0732">Signal</keyword>
<feature type="signal peptide" evidence="1">
    <location>
        <begin position="1"/>
        <end position="21"/>
    </location>
</feature>
<organism evidence="2 3">
    <name type="scientific">Stutzerimonas azotifigens</name>
    <dbReference type="NCBI Taxonomy" id="291995"/>
    <lineage>
        <taxon>Bacteria</taxon>
        <taxon>Pseudomonadati</taxon>
        <taxon>Pseudomonadota</taxon>
        <taxon>Gammaproteobacteria</taxon>
        <taxon>Pseudomonadales</taxon>
        <taxon>Pseudomonadaceae</taxon>
        <taxon>Stutzerimonas</taxon>
    </lineage>
</organism>
<evidence type="ECO:0000313" key="3">
    <source>
        <dbReference type="Proteomes" id="UP000786387"/>
    </source>
</evidence>
<evidence type="ECO:0000256" key="1">
    <source>
        <dbReference type="SAM" id="SignalP"/>
    </source>
</evidence>
<protein>
    <submittedName>
        <fullName evidence="2">DUF2845 domain-containing protein</fullName>
    </submittedName>
</protein>
<proteinExistence type="predicted"/>
<evidence type="ECO:0000313" key="2">
    <source>
        <dbReference type="EMBL" id="MBA1275270.1"/>
    </source>
</evidence>
<dbReference type="InterPro" id="IPR021268">
    <property type="entry name" value="DUF2845"/>
</dbReference>
<dbReference type="EMBL" id="JAAMRF010000010">
    <property type="protein sequence ID" value="MBA1275270.1"/>
    <property type="molecule type" value="Genomic_DNA"/>
</dbReference>